<dbReference type="GO" id="GO:0006508">
    <property type="term" value="P:proteolysis"/>
    <property type="evidence" value="ECO:0007669"/>
    <property type="project" value="UniProtKB-KW"/>
</dbReference>
<evidence type="ECO:0000256" key="1">
    <source>
        <dbReference type="ARBA" id="ARBA00011073"/>
    </source>
</evidence>
<dbReference type="Pfam" id="PF00082">
    <property type="entry name" value="Peptidase_S8"/>
    <property type="match status" value="1"/>
</dbReference>
<dbReference type="InterPro" id="IPR000209">
    <property type="entry name" value="Peptidase_S8/S53_dom"/>
</dbReference>
<keyword evidence="10" id="KW-1185">Reference proteome</keyword>
<evidence type="ECO:0000256" key="4">
    <source>
        <dbReference type="ARBA" id="ARBA00022825"/>
    </source>
</evidence>
<protein>
    <submittedName>
        <fullName evidence="9">S8 family peptidase</fullName>
    </submittedName>
</protein>
<feature type="active site" description="Charge relay system" evidence="5">
    <location>
        <position position="73"/>
    </location>
</feature>
<dbReference type="GO" id="GO:0004252">
    <property type="term" value="F:serine-type endopeptidase activity"/>
    <property type="evidence" value="ECO:0007669"/>
    <property type="project" value="UniProtKB-UniRule"/>
</dbReference>
<dbReference type="Proteomes" id="UP000326838">
    <property type="component" value="Unassembled WGS sequence"/>
</dbReference>
<feature type="chain" id="PRO_5024343015" evidence="7">
    <location>
        <begin position="42"/>
        <end position="440"/>
    </location>
</feature>
<keyword evidence="6" id="KW-0472">Membrane</keyword>
<evidence type="ECO:0000259" key="8">
    <source>
        <dbReference type="Pfam" id="PF00082"/>
    </source>
</evidence>
<feature type="signal peptide" evidence="7">
    <location>
        <begin position="1"/>
        <end position="41"/>
    </location>
</feature>
<keyword evidence="7" id="KW-0732">Signal</keyword>
<gene>
    <name evidence="9" type="ORF">F6B40_10625</name>
</gene>
<feature type="domain" description="Peptidase S8/S53" evidence="8">
    <location>
        <begin position="64"/>
        <end position="338"/>
    </location>
</feature>
<reference evidence="10" key="1">
    <citation type="submission" date="2019-09" db="EMBL/GenBank/DDBJ databases">
        <title>Mumia zhuanghuii sp. nov. isolated from the intestinal contents of plateau pika (Ochotona curzoniae) in the Qinghai-Tibet plateau of China.</title>
        <authorList>
            <person name="Tian Z."/>
        </authorList>
    </citation>
    <scope>NUCLEOTIDE SEQUENCE [LARGE SCALE GENOMIC DNA]</scope>
    <source>
        <strain evidence="10">L-033</strain>
    </source>
</reference>
<dbReference type="InterPro" id="IPR015500">
    <property type="entry name" value="Peptidase_S8_subtilisin-rel"/>
</dbReference>
<organism evidence="9 10">
    <name type="scientific">Microbacterium caowuchunii</name>
    <dbReference type="NCBI Taxonomy" id="2614638"/>
    <lineage>
        <taxon>Bacteria</taxon>
        <taxon>Bacillati</taxon>
        <taxon>Actinomycetota</taxon>
        <taxon>Actinomycetes</taxon>
        <taxon>Micrococcales</taxon>
        <taxon>Microbacteriaceae</taxon>
        <taxon>Microbacterium</taxon>
    </lineage>
</organism>
<keyword evidence="3 5" id="KW-0378">Hydrolase</keyword>
<keyword evidence="6" id="KW-0812">Transmembrane</keyword>
<sequence>MSRTSPASLPSRPSSRRARRLLVGLAIAATMTAGAVLPAQASENGQWWYELYDVPAAHAAGWTGEGVKVAVIDAAINPDLPVFEGANLTVDETPVCLDKPAVSADFSHDTNHGSTITALLIGNGEGGGAIRGIAPDASVTFYGWGVGAFDGEDACPLPAEVEERGLTGGGWALERAMADGAEIVTTSIASSSFSAADEEVIAQAIARGVVFVSAISNDAAGDPLANFPSAFNGVVTVNAFDVDGNLQTDAQGTPVIDNEVTVVAAGVDIDTVGTATGGWADTIPVTGSSLSAPIVAGMLAVTSQKYPEAGGNQLIQSLIHNTWADDHELEYDPTGGFGYGAASLGHLLRVDPAQYPDENPIMDRRFGGPSLDQIAQYSSEAPAATPSAAPSAPTADEDAPGWVVPVVIGAVVLLIVIVGAVILTIVLVRRSKKNPNGGTP</sequence>
<keyword evidence="6" id="KW-1133">Transmembrane helix</keyword>
<keyword evidence="2 5" id="KW-0645">Protease</keyword>
<dbReference type="PRINTS" id="PR00723">
    <property type="entry name" value="SUBTILISIN"/>
</dbReference>
<dbReference type="SUPFAM" id="SSF52743">
    <property type="entry name" value="Subtilisin-like"/>
    <property type="match status" value="1"/>
</dbReference>
<keyword evidence="4 5" id="KW-0720">Serine protease</keyword>
<evidence type="ECO:0000256" key="3">
    <source>
        <dbReference type="ARBA" id="ARBA00022801"/>
    </source>
</evidence>
<evidence type="ECO:0000256" key="2">
    <source>
        <dbReference type="ARBA" id="ARBA00022670"/>
    </source>
</evidence>
<proteinExistence type="inferred from homology"/>
<feature type="active site" description="Charge relay system" evidence="5">
    <location>
        <position position="289"/>
    </location>
</feature>
<evidence type="ECO:0000313" key="10">
    <source>
        <dbReference type="Proteomes" id="UP000326838"/>
    </source>
</evidence>
<feature type="transmembrane region" description="Helical" evidence="6">
    <location>
        <begin position="402"/>
        <end position="428"/>
    </location>
</feature>
<comment type="caution">
    <text evidence="9">The sequence shown here is derived from an EMBL/GenBank/DDBJ whole genome shotgun (WGS) entry which is preliminary data.</text>
</comment>
<evidence type="ECO:0000256" key="6">
    <source>
        <dbReference type="SAM" id="Phobius"/>
    </source>
</evidence>
<feature type="active site" description="Charge relay system" evidence="5">
    <location>
        <position position="112"/>
    </location>
</feature>
<evidence type="ECO:0000313" key="9">
    <source>
        <dbReference type="EMBL" id="KAA9132166.1"/>
    </source>
</evidence>
<evidence type="ECO:0000256" key="7">
    <source>
        <dbReference type="SAM" id="SignalP"/>
    </source>
</evidence>
<dbReference type="AlphaFoldDB" id="A0A5N0TE85"/>
<name>A0A5N0TE85_9MICO</name>
<accession>A0A5N0TE85</accession>
<dbReference type="PANTHER" id="PTHR43806:SF11">
    <property type="entry name" value="CEREVISIN-RELATED"/>
    <property type="match status" value="1"/>
</dbReference>
<dbReference type="CDD" id="cd00306">
    <property type="entry name" value="Peptidases_S8_S53"/>
    <property type="match status" value="1"/>
</dbReference>
<dbReference type="InterPro" id="IPR050131">
    <property type="entry name" value="Peptidase_S8_subtilisin-like"/>
</dbReference>
<dbReference type="RefSeq" id="WP_150893811.1">
    <property type="nucleotide sequence ID" value="NZ_VYUY01000015.1"/>
</dbReference>
<dbReference type="InterPro" id="IPR036852">
    <property type="entry name" value="Peptidase_S8/S53_dom_sf"/>
</dbReference>
<dbReference type="PANTHER" id="PTHR43806">
    <property type="entry name" value="PEPTIDASE S8"/>
    <property type="match status" value="1"/>
</dbReference>
<comment type="similarity">
    <text evidence="1 5">Belongs to the peptidase S8 family.</text>
</comment>
<evidence type="ECO:0000256" key="5">
    <source>
        <dbReference type="PROSITE-ProRule" id="PRU01240"/>
    </source>
</evidence>
<dbReference type="PROSITE" id="PS51892">
    <property type="entry name" value="SUBTILASE"/>
    <property type="match status" value="1"/>
</dbReference>
<dbReference type="EMBL" id="VYUY01000015">
    <property type="protein sequence ID" value="KAA9132166.1"/>
    <property type="molecule type" value="Genomic_DNA"/>
</dbReference>
<dbReference type="Gene3D" id="3.40.50.200">
    <property type="entry name" value="Peptidase S8/S53 domain"/>
    <property type="match status" value="1"/>
</dbReference>